<reference evidence="1" key="1">
    <citation type="journal article" date="2022" name="bioRxiv">
        <title>Sequencing and chromosome-scale assembly of the giantPleurodeles waltlgenome.</title>
        <authorList>
            <person name="Brown T."/>
            <person name="Elewa A."/>
            <person name="Iarovenko S."/>
            <person name="Subramanian E."/>
            <person name="Araus A.J."/>
            <person name="Petzold A."/>
            <person name="Susuki M."/>
            <person name="Suzuki K.-i.T."/>
            <person name="Hayashi T."/>
            <person name="Toyoda A."/>
            <person name="Oliveira C."/>
            <person name="Osipova E."/>
            <person name="Leigh N.D."/>
            <person name="Simon A."/>
            <person name="Yun M.H."/>
        </authorList>
    </citation>
    <scope>NUCLEOTIDE SEQUENCE</scope>
    <source>
        <strain evidence="1">20211129_DDA</strain>
        <tissue evidence="1">Liver</tissue>
    </source>
</reference>
<proteinExistence type="predicted"/>
<gene>
    <name evidence="1" type="ORF">NDU88_004302</name>
</gene>
<dbReference type="Proteomes" id="UP001066276">
    <property type="component" value="Chromosome 2_2"/>
</dbReference>
<sequence length="70" mass="7430">MEGSTCQPCARAAGGVWAAPTFIGKEGPGLEEERTLCRRHHDVANHSFLSADGTVQHITQRLKGKGNTAA</sequence>
<dbReference type="AlphaFoldDB" id="A0AAV7V0S8"/>
<keyword evidence="2" id="KW-1185">Reference proteome</keyword>
<name>A0AAV7V0S8_PLEWA</name>
<protein>
    <recommendedName>
        <fullName evidence="3">HNH endonuclease</fullName>
    </recommendedName>
</protein>
<evidence type="ECO:0008006" key="3">
    <source>
        <dbReference type="Google" id="ProtNLM"/>
    </source>
</evidence>
<dbReference type="EMBL" id="JANPWB010000004">
    <property type="protein sequence ID" value="KAJ1195019.1"/>
    <property type="molecule type" value="Genomic_DNA"/>
</dbReference>
<evidence type="ECO:0000313" key="2">
    <source>
        <dbReference type="Proteomes" id="UP001066276"/>
    </source>
</evidence>
<evidence type="ECO:0000313" key="1">
    <source>
        <dbReference type="EMBL" id="KAJ1195019.1"/>
    </source>
</evidence>
<accession>A0AAV7V0S8</accession>
<comment type="caution">
    <text evidence="1">The sequence shown here is derived from an EMBL/GenBank/DDBJ whole genome shotgun (WGS) entry which is preliminary data.</text>
</comment>
<organism evidence="1 2">
    <name type="scientific">Pleurodeles waltl</name>
    <name type="common">Iberian ribbed newt</name>
    <dbReference type="NCBI Taxonomy" id="8319"/>
    <lineage>
        <taxon>Eukaryota</taxon>
        <taxon>Metazoa</taxon>
        <taxon>Chordata</taxon>
        <taxon>Craniata</taxon>
        <taxon>Vertebrata</taxon>
        <taxon>Euteleostomi</taxon>
        <taxon>Amphibia</taxon>
        <taxon>Batrachia</taxon>
        <taxon>Caudata</taxon>
        <taxon>Salamandroidea</taxon>
        <taxon>Salamandridae</taxon>
        <taxon>Pleurodelinae</taxon>
        <taxon>Pleurodeles</taxon>
    </lineage>
</organism>